<dbReference type="GO" id="GO:0016747">
    <property type="term" value="F:acyltransferase activity, transferring groups other than amino-acyl groups"/>
    <property type="evidence" value="ECO:0007669"/>
    <property type="project" value="InterPro"/>
</dbReference>
<feature type="domain" description="N-acetyltransferase" evidence="1">
    <location>
        <begin position="13"/>
        <end position="214"/>
    </location>
</feature>
<dbReference type="InterPro" id="IPR000182">
    <property type="entry name" value="GNAT_dom"/>
</dbReference>
<dbReference type="PANTHER" id="PTHR13170">
    <property type="entry name" value="O-GLCNACASE"/>
    <property type="match status" value="1"/>
</dbReference>
<dbReference type="EMBL" id="JAFLRJ010000179">
    <property type="protein sequence ID" value="MBO0514030.1"/>
    <property type="molecule type" value="Genomic_DNA"/>
</dbReference>
<evidence type="ECO:0000313" key="2">
    <source>
        <dbReference type="EMBL" id="MBO0514030.1"/>
    </source>
</evidence>
<dbReference type="Proteomes" id="UP000664167">
    <property type="component" value="Unassembled WGS sequence"/>
</dbReference>
<dbReference type="PANTHER" id="PTHR13170:SF16">
    <property type="entry name" value="PROTEIN O-GLCNACASE"/>
    <property type="match status" value="1"/>
</dbReference>
<protein>
    <submittedName>
        <fullName evidence="2">GNAT family N-acetyltransferase</fullName>
    </submittedName>
</protein>
<dbReference type="RefSeq" id="WP_206963440.1">
    <property type="nucleotide sequence ID" value="NZ_BAAAJJ010000004.1"/>
</dbReference>
<dbReference type="Gene3D" id="3.40.630.30">
    <property type="match status" value="1"/>
</dbReference>
<dbReference type="InterPro" id="IPR051822">
    <property type="entry name" value="Glycosyl_Hydrolase_84"/>
</dbReference>
<gene>
    <name evidence="2" type="ORF">J0695_19820</name>
</gene>
<dbReference type="AlphaFoldDB" id="A0A939F800"/>
<sequence length="218" mass="23943">MSAELQDREPISIEIRPYAAFDLPGMYRVCLQTGASGQDATALYRDPDLLAHIYAGPYPVADPGLSFVAADEQGVLGYVVATADSHGFDAWLEKTWLPPLRHRYPRSLAADPGDGTLDWQRVEQIHTPRPSGPDALYDRWPAHLHIDILPRGQGTGLGRRLIDVLLDALRERGVRGLHLSVGASNPGARAFYLKLGFTEAERHGWGSVMVIDPTDVRG</sequence>
<evidence type="ECO:0000313" key="3">
    <source>
        <dbReference type="Proteomes" id="UP000664167"/>
    </source>
</evidence>
<organism evidence="2 3">
    <name type="scientific">Streptomyces beijiangensis</name>
    <dbReference type="NCBI Taxonomy" id="163361"/>
    <lineage>
        <taxon>Bacteria</taxon>
        <taxon>Bacillati</taxon>
        <taxon>Actinomycetota</taxon>
        <taxon>Actinomycetes</taxon>
        <taxon>Kitasatosporales</taxon>
        <taxon>Streptomycetaceae</taxon>
        <taxon>Streptomyces</taxon>
    </lineage>
</organism>
<reference evidence="2" key="1">
    <citation type="submission" date="2021-03" db="EMBL/GenBank/DDBJ databases">
        <title>Streptomyces poriferae sp. nov., a novel marine sponge-derived Actinobacteria species with anti-MRSA activity.</title>
        <authorList>
            <person name="Sandoval-Powers M."/>
            <person name="Kralova S."/>
            <person name="Nguyen G.-S."/>
            <person name="Fawwal D."/>
            <person name="Degnes K."/>
            <person name="Klinkenberg G."/>
            <person name="Sletta H."/>
            <person name="Wentzel A."/>
            <person name="Liles M.R."/>
        </authorList>
    </citation>
    <scope>NUCLEOTIDE SEQUENCE</scope>
    <source>
        <strain evidence="2">DSM 41794</strain>
    </source>
</reference>
<dbReference type="InterPro" id="IPR016181">
    <property type="entry name" value="Acyl_CoA_acyltransferase"/>
</dbReference>
<dbReference type="CDD" id="cd04301">
    <property type="entry name" value="NAT_SF"/>
    <property type="match status" value="1"/>
</dbReference>
<name>A0A939F800_9ACTN</name>
<accession>A0A939F800</accession>
<dbReference type="PROSITE" id="PS51186">
    <property type="entry name" value="GNAT"/>
    <property type="match status" value="1"/>
</dbReference>
<proteinExistence type="predicted"/>
<keyword evidence="3" id="KW-1185">Reference proteome</keyword>
<comment type="caution">
    <text evidence="2">The sequence shown here is derived from an EMBL/GenBank/DDBJ whole genome shotgun (WGS) entry which is preliminary data.</text>
</comment>
<evidence type="ECO:0000259" key="1">
    <source>
        <dbReference type="PROSITE" id="PS51186"/>
    </source>
</evidence>
<dbReference type="Pfam" id="PF00583">
    <property type="entry name" value="Acetyltransf_1"/>
    <property type="match status" value="1"/>
</dbReference>
<dbReference type="SUPFAM" id="SSF55729">
    <property type="entry name" value="Acyl-CoA N-acyltransferases (Nat)"/>
    <property type="match status" value="1"/>
</dbReference>